<gene>
    <name evidence="1" type="ORF">HMPREF9449_01680</name>
</gene>
<proteinExistence type="predicted"/>
<keyword evidence="2" id="KW-1185">Reference proteome</keyword>
<protein>
    <submittedName>
        <fullName evidence="1">Uncharacterized protein</fullName>
    </submittedName>
</protein>
<sequence>MYFSKQTSPKGNNAPEGRTFLAKKTNYPYHKPFLNFPEKIMQKLHIKARP</sequence>
<name>H1DHE4_9BACT</name>
<evidence type="ECO:0000313" key="1">
    <source>
        <dbReference type="EMBL" id="EHP47827.1"/>
    </source>
</evidence>
<comment type="caution">
    <text evidence="1">The sequence shown here is derived from an EMBL/GenBank/DDBJ whole genome shotgun (WGS) entry which is preliminary data.</text>
</comment>
<evidence type="ECO:0000313" key="2">
    <source>
        <dbReference type="Proteomes" id="UP000004892"/>
    </source>
</evidence>
<dbReference type="EMBL" id="ADMC01000022">
    <property type="protein sequence ID" value="EHP47827.1"/>
    <property type="molecule type" value="Genomic_DNA"/>
</dbReference>
<dbReference type="HOGENOM" id="CLU_3120513_0_0_10"/>
<dbReference type="Proteomes" id="UP000004892">
    <property type="component" value="Unassembled WGS sequence"/>
</dbReference>
<accession>H1DHE4</accession>
<organism evidence="1 2">
    <name type="scientific">Odoribacter laneus YIT 12061</name>
    <dbReference type="NCBI Taxonomy" id="742817"/>
    <lineage>
        <taxon>Bacteria</taxon>
        <taxon>Pseudomonadati</taxon>
        <taxon>Bacteroidota</taxon>
        <taxon>Bacteroidia</taxon>
        <taxon>Bacteroidales</taxon>
        <taxon>Odoribacteraceae</taxon>
        <taxon>Odoribacter</taxon>
    </lineage>
</organism>
<reference evidence="1 2" key="1">
    <citation type="submission" date="2012-01" db="EMBL/GenBank/DDBJ databases">
        <title>The Genome Sequence of Odoribacter laneus YIT 12061.</title>
        <authorList>
            <consortium name="The Broad Institute Genome Sequencing Platform"/>
            <person name="Earl A."/>
            <person name="Ward D."/>
            <person name="Feldgarden M."/>
            <person name="Gevers D."/>
            <person name="Morotomi M."/>
            <person name="Young S.K."/>
            <person name="Zeng Q."/>
            <person name="Gargeya S."/>
            <person name="Fitzgerald M."/>
            <person name="Haas B."/>
            <person name="Abouelleil A."/>
            <person name="Alvarado L."/>
            <person name="Arachchi H.M."/>
            <person name="Berlin A."/>
            <person name="Chapman S.B."/>
            <person name="Gearin G."/>
            <person name="Goldberg J."/>
            <person name="Griggs A."/>
            <person name="Gujja S."/>
            <person name="Hansen M."/>
            <person name="Heiman D."/>
            <person name="Howarth C."/>
            <person name="Larimer J."/>
            <person name="Lui A."/>
            <person name="MacDonald P.J.P."/>
            <person name="McCowen C."/>
            <person name="Montmayeur A."/>
            <person name="Murphy C."/>
            <person name="Neiman D."/>
            <person name="Pearson M."/>
            <person name="Priest M."/>
            <person name="Roberts A."/>
            <person name="Saif S."/>
            <person name="Shea T."/>
            <person name="Sisk P."/>
            <person name="Stolte C."/>
            <person name="Sykes S."/>
            <person name="Wortman J."/>
            <person name="Nusbaum C."/>
            <person name="Birren B."/>
        </authorList>
    </citation>
    <scope>NUCLEOTIDE SEQUENCE [LARGE SCALE GENOMIC DNA]</scope>
    <source>
        <strain evidence="1 2">YIT 12061</strain>
    </source>
</reference>
<dbReference type="AlphaFoldDB" id="H1DHE4"/>